<dbReference type="Proteomes" id="UP001552594">
    <property type="component" value="Unassembled WGS sequence"/>
</dbReference>
<sequence>MNPPYFSLGDFVDGTTFASQCYVNGDSGTRVDLGVLKDGNQVEDFHAVTSQAQLAQFIADLRRTADELEQWYDRLPA</sequence>
<name>A0ABV3K0U3_STRON</name>
<comment type="caution">
    <text evidence="1">The sequence shown here is derived from an EMBL/GenBank/DDBJ whole genome shotgun (WGS) entry which is preliminary data.</text>
</comment>
<dbReference type="EMBL" id="JBFAUK010000016">
    <property type="protein sequence ID" value="MEV5508772.1"/>
    <property type="molecule type" value="Genomic_DNA"/>
</dbReference>
<gene>
    <name evidence="1" type="ORF">AB0L16_20340</name>
</gene>
<keyword evidence="2" id="KW-1185">Reference proteome</keyword>
<proteinExistence type="predicted"/>
<protein>
    <submittedName>
        <fullName evidence="1">Uncharacterized protein</fullName>
    </submittedName>
</protein>
<organism evidence="1 2">
    <name type="scientific">Streptomyces orinoci</name>
    <name type="common">Streptoverticillium orinoci</name>
    <dbReference type="NCBI Taxonomy" id="67339"/>
    <lineage>
        <taxon>Bacteria</taxon>
        <taxon>Bacillati</taxon>
        <taxon>Actinomycetota</taxon>
        <taxon>Actinomycetes</taxon>
        <taxon>Kitasatosporales</taxon>
        <taxon>Streptomycetaceae</taxon>
        <taxon>Streptomyces</taxon>
    </lineage>
</organism>
<accession>A0ABV3K0U3</accession>
<dbReference type="RefSeq" id="WP_162605223.1">
    <property type="nucleotide sequence ID" value="NZ_JBFAUK010000016.1"/>
</dbReference>
<evidence type="ECO:0000313" key="2">
    <source>
        <dbReference type="Proteomes" id="UP001552594"/>
    </source>
</evidence>
<reference evidence="1 2" key="1">
    <citation type="submission" date="2024-06" db="EMBL/GenBank/DDBJ databases">
        <title>The Natural Products Discovery Center: Release of the First 8490 Sequenced Strains for Exploring Actinobacteria Biosynthetic Diversity.</title>
        <authorList>
            <person name="Kalkreuter E."/>
            <person name="Kautsar S.A."/>
            <person name="Yang D."/>
            <person name="Bader C.D."/>
            <person name="Teijaro C.N."/>
            <person name="Fluegel L."/>
            <person name="Davis C.M."/>
            <person name="Simpson J.R."/>
            <person name="Lauterbach L."/>
            <person name="Steele A.D."/>
            <person name="Gui C."/>
            <person name="Meng S."/>
            <person name="Li G."/>
            <person name="Viehrig K."/>
            <person name="Ye F."/>
            <person name="Su P."/>
            <person name="Kiefer A.F."/>
            <person name="Nichols A."/>
            <person name="Cepeda A.J."/>
            <person name="Yan W."/>
            <person name="Fan B."/>
            <person name="Jiang Y."/>
            <person name="Adhikari A."/>
            <person name="Zheng C.-J."/>
            <person name="Schuster L."/>
            <person name="Cowan T.M."/>
            <person name="Smanski M.J."/>
            <person name="Chevrette M.G."/>
            <person name="De Carvalho L.P.S."/>
            <person name="Shen B."/>
        </authorList>
    </citation>
    <scope>NUCLEOTIDE SEQUENCE [LARGE SCALE GENOMIC DNA]</scope>
    <source>
        <strain evidence="1 2">NPDC052347</strain>
    </source>
</reference>
<evidence type="ECO:0000313" key="1">
    <source>
        <dbReference type="EMBL" id="MEV5508772.1"/>
    </source>
</evidence>